<feature type="compositionally biased region" description="Low complexity" evidence="6">
    <location>
        <begin position="358"/>
        <end position="374"/>
    </location>
</feature>
<feature type="region of interest" description="Disordered" evidence="6">
    <location>
        <begin position="315"/>
        <end position="562"/>
    </location>
</feature>
<dbReference type="AlphaFoldDB" id="A0A0G4ECW3"/>
<keyword evidence="9" id="KW-1185">Reference proteome</keyword>
<organism evidence="8 9">
    <name type="scientific">Vitrella brassicaformis (strain CCMP3155)</name>
    <dbReference type="NCBI Taxonomy" id="1169540"/>
    <lineage>
        <taxon>Eukaryota</taxon>
        <taxon>Sar</taxon>
        <taxon>Alveolata</taxon>
        <taxon>Colpodellida</taxon>
        <taxon>Vitrellaceae</taxon>
        <taxon>Vitrella</taxon>
    </lineage>
</organism>
<dbReference type="InterPro" id="IPR050235">
    <property type="entry name" value="CK1_Ser-Thr_kinase"/>
</dbReference>
<dbReference type="Pfam" id="PF00069">
    <property type="entry name" value="Pkinase"/>
    <property type="match status" value="1"/>
</dbReference>
<evidence type="ECO:0000256" key="1">
    <source>
        <dbReference type="ARBA" id="ARBA00012513"/>
    </source>
</evidence>
<feature type="compositionally biased region" description="Basic residues" evidence="6">
    <location>
        <begin position="421"/>
        <end position="438"/>
    </location>
</feature>
<dbReference type="STRING" id="1169540.A0A0G4ECW3"/>
<dbReference type="OrthoDB" id="5979581at2759"/>
<dbReference type="Gene3D" id="1.10.510.10">
    <property type="entry name" value="Transferase(Phosphotransferase) domain 1"/>
    <property type="match status" value="1"/>
</dbReference>
<dbReference type="EMBL" id="CDMY01000144">
    <property type="protein sequence ID" value="CEL93162.1"/>
    <property type="molecule type" value="Genomic_DNA"/>
</dbReference>
<dbReference type="InterPro" id="IPR017441">
    <property type="entry name" value="Protein_kinase_ATP_BS"/>
</dbReference>
<dbReference type="Proteomes" id="UP000041254">
    <property type="component" value="Unassembled WGS sequence"/>
</dbReference>
<evidence type="ECO:0000256" key="3">
    <source>
        <dbReference type="ARBA" id="ARBA00022840"/>
    </source>
</evidence>
<dbReference type="InterPro" id="IPR000719">
    <property type="entry name" value="Prot_kinase_dom"/>
</dbReference>
<dbReference type="EC" id="2.7.11.1" evidence="1"/>
<evidence type="ECO:0000256" key="6">
    <source>
        <dbReference type="SAM" id="MobiDB-lite"/>
    </source>
</evidence>
<dbReference type="SMART" id="SM00220">
    <property type="entry name" value="S_TKc"/>
    <property type="match status" value="1"/>
</dbReference>
<dbReference type="GO" id="GO:0004674">
    <property type="term" value="F:protein serine/threonine kinase activity"/>
    <property type="evidence" value="ECO:0007669"/>
    <property type="project" value="UniProtKB-EC"/>
</dbReference>
<evidence type="ECO:0000256" key="5">
    <source>
        <dbReference type="PROSITE-ProRule" id="PRU10141"/>
    </source>
</evidence>
<keyword evidence="3 5" id="KW-0067">ATP-binding</keyword>
<evidence type="ECO:0000259" key="7">
    <source>
        <dbReference type="PROSITE" id="PS50011"/>
    </source>
</evidence>
<sequence>MAAQDLQADMLLEGRWRVVNHVGGGAWGAVYVVRDEHQPEGHLRAMKYAGTESGSVKDLNGDYNTLTQLQGTKGICNVHAHYKANDAHRPFFVMDLLGGDLLRLREAAGRFTVATTAKIGLQVVDVLEKVHDAGYIHRDMKPDNLMTGKGGQQGEVFLVDFGLAKKHLAANGRPIKARKDAVCAGTAYWGSPNVHAKRDLGRRDDLISLWIVLLEMMLNDLPWANRTNRADIKKDKKELFAKVEALHNGQAAAPPFTSFYLRRGHQPADPLAEDPLLKDTDELAKAMPPQMRQLWVELNSYKYDTKPNYSYIRTCSRRMPITTRTTGTSPRSSARAQASGRPPRRRPPSTIPSPHPRPLILTPTRPQLLLLQQPRPRPSHDPPPRKNKGEKRPRAEDEEDENEERAGKRRVRREVSAVPKPRGRRRRRRISKKPAKKPPAKETGKKASGKTTKPGRKTPKKKVQAAKTGAAAGVVEVDDEVSPGAPSPSVSTKKQRGKGVADKVRKAPTKKVGKTKKAAAKKKTTAAAKKKVVRRASAPKKKAASAPSARDVRAERRARNKG</sequence>
<evidence type="ECO:0000256" key="2">
    <source>
        <dbReference type="ARBA" id="ARBA00022741"/>
    </source>
</evidence>
<feature type="compositionally biased region" description="Basic residues" evidence="6">
    <location>
        <begin position="506"/>
        <end position="543"/>
    </location>
</feature>
<evidence type="ECO:0000313" key="8">
    <source>
        <dbReference type="EMBL" id="CEL93162.1"/>
    </source>
</evidence>
<proteinExistence type="predicted"/>
<feature type="compositionally biased region" description="Basic and acidic residues" evidence="6">
    <location>
        <begin position="550"/>
        <end position="562"/>
    </location>
</feature>
<dbReference type="InterPro" id="IPR011009">
    <property type="entry name" value="Kinase-like_dom_sf"/>
</dbReference>
<dbReference type="PROSITE" id="PS50011">
    <property type="entry name" value="PROTEIN_KINASE_DOM"/>
    <property type="match status" value="1"/>
</dbReference>
<dbReference type="PROSITE" id="PS00107">
    <property type="entry name" value="PROTEIN_KINASE_ATP"/>
    <property type="match status" value="1"/>
</dbReference>
<dbReference type="PANTHER" id="PTHR11909">
    <property type="entry name" value="CASEIN KINASE-RELATED"/>
    <property type="match status" value="1"/>
</dbReference>
<dbReference type="PROSITE" id="PS00108">
    <property type="entry name" value="PROTEIN_KINASE_ST"/>
    <property type="match status" value="1"/>
</dbReference>
<protein>
    <recommendedName>
        <fullName evidence="4">Casein kinase I</fullName>
        <ecNumber evidence="1">2.7.11.1</ecNumber>
    </recommendedName>
</protein>
<feature type="compositionally biased region" description="Basic residues" evidence="6">
    <location>
        <begin position="453"/>
        <end position="464"/>
    </location>
</feature>
<feature type="binding site" evidence="5">
    <location>
        <position position="47"/>
    </location>
    <ligand>
        <name>ATP</name>
        <dbReference type="ChEBI" id="CHEBI:30616"/>
    </ligand>
</feature>
<name>A0A0G4ECW3_VITBC</name>
<feature type="compositionally biased region" description="Low complexity" evidence="6">
    <location>
        <begin position="317"/>
        <end position="341"/>
    </location>
</feature>
<keyword evidence="2 5" id="KW-0547">Nucleotide-binding</keyword>
<accession>A0A0G4ECW3</accession>
<dbReference type="PhylomeDB" id="A0A0G4ECW3"/>
<gene>
    <name evidence="8" type="ORF">Vbra_4742</name>
</gene>
<dbReference type="InParanoid" id="A0A0G4ECW3"/>
<evidence type="ECO:0000313" key="9">
    <source>
        <dbReference type="Proteomes" id="UP000041254"/>
    </source>
</evidence>
<dbReference type="VEuPathDB" id="CryptoDB:Vbra_4742"/>
<evidence type="ECO:0000256" key="4">
    <source>
        <dbReference type="ARBA" id="ARBA00023860"/>
    </source>
</evidence>
<dbReference type="GO" id="GO:0005524">
    <property type="term" value="F:ATP binding"/>
    <property type="evidence" value="ECO:0007669"/>
    <property type="project" value="UniProtKB-UniRule"/>
</dbReference>
<dbReference type="InterPro" id="IPR008271">
    <property type="entry name" value="Ser/Thr_kinase_AS"/>
</dbReference>
<reference evidence="8 9" key="1">
    <citation type="submission" date="2014-11" db="EMBL/GenBank/DDBJ databases">
        <authorList>
            <person name="Zhu J."/>
            <person name="Qi W."/>
            <person name="Song R."/>
        </authorList>
    </citation>
    <scope>NUCLEOTIDE SEQUENCE [LARGE SCALE GENOMIC DNA]</scope>
</reference>
<dbReference type="SUPFAM" id="SSF56112">
    <property type="entry name" value="Protein kinase-like (PK-like)"/>
    <property type="match status" value="1"/>
</dbReference>
<feature type="domain" description="Protein kinase" evidence="7">
    <location>
        <begin position="16"/>
        <end position="322"/>
    </location>
</feature>